<reference evidence="7 8" key="1">
    <citation type="submission" date="2015-11" db="EMBL/GenBank/DDBJ databases">
        <title>Expanding the genomic diversity of Burkholderia species for the development of highly accurate diagnostics.</title>
        <authorList>
            <person name="Sahl J."/>
            <person name="Keim P."/>
            <person name="Wagner D."/>
        </authorList>
    </citation>
    <scope>NUCLEOTIDE SEQUENCE [LARGE SCALE GENOMIC DNA]</scope>
    <source>
        <strain evidence="7 8">TSV85</strain>
    </source>
</reference>
<dbReference type="Gene3D" id="3.90.380.10">
    <property type="entry name" value="Naphthalene 1,2-dioxygenase Alpha Subunit, Chain A, domain 1"/>
    <property type="match status" value="1"/>
</dbReference>
<evidence type="ECO:0000313" key="7">
    <source>
        <dbReference type="EMBL" id="KVE29260.1"/>
    </source>
</evidence>
<keyword evidence="2" id="KW-0479">Metal-binding</keyword>
<keyword evidence="4" id="KW-0408">Iron</keyword>
<dbReference type="RefSeq" id="WP_059513636.1">
    <property type="nucleotide sequence ID" value="NZ_CP013448.1"/>
</dbReference>
<dbReference type="PANTHER" id="PTHR21266:SF60">
    <property type="entry name" value="3-KETOSTEROID-9-ALPHA-MONOOXYGENASE, OXYGENASE COMPONENT"/>
    <property type="match status" value="1"/>
</dbReference>
<dbReference type="GO" id="GO:0016491">
    <property type="term" value="F:oxidoreductase activity"/>
    <property type="evidence" value="ECO:0007669"/>
    <property type="project" value="UniProtKB-KW"/>
</dbReference>
<dbReference type="SUPFAM" id="SSF55961">
    <property type="entry name" value="Bet v1-like"/>
    <property type="match status" value="1"/>
</dbReference>
<comment type="caution">
    <text evidence="7">The sequence shown here is derived from an EMBL/GenBank/DDBJ whole genome shotgun (WGS) entry which is preliminary data.</text>
</comment>
<dbReference type="CDD" id="cd08878">
    <property type="entry name" value="RHO_alpha_C_DMO-like"/>
    <property type="match status" value="1"/>
</dbReference>
<evidence type="ECO:0000259" key="6">
    <source>
        <dbReference type="PROSITE" id="PS51296"/>
    </source>
</evidence>
<keyword evidence="5" id="KW-0411">Iron-sulfur</keyword>
<dbReference type="Pfam" id="PF00355">
    <property type="entry name" value="Rieske"/>
    <property type="match status" value="1"/>
</dbReference>
<dbReference type="SUPFAM" id="SSF50022">
    <property type="entry name" value="ISP domain"/>
    <property type="match status" value="1"/>
</dbReference>
<keyword evidence="1" id="KW-0001">2Fe-2S</keyword>
<dbReference type="GO" id="GO:0046872">
    <property type="term" value="F:metal ion binding"/>
    <property type="evidence" value="ECO:0007669"/>
    <property type="project" value="UniProtKB-KW"/>
</dbReference>
<evidence type="ECO:0000256" key="1">
    <source>
        <dbReference type="ARBA" id="ARBA00022714"/>
    </source>
</evidence>
<dbReference type="InterPro" id="IPR050584">
    <property type="entry name" value="Cholesterol_7-desaturase"/>
</dbReference>
<dbReference type="InterPro" id="IPR017941">
    <property type="entry name" value="Rieske_2Fe-2S"/>
</dbReference>
<dbReference type="OrthoDB" id="9790995at2"/>
<organism evidence="7 8">
    <name type="scientific">Burkholderia singularis</name>
    <dbReference type="NCBI Taxonomy" id="1503053"/>
    <lineage>
        <taxon>Bacteria</taxon>
        <taxon>Pseudomonadati</taxon>
        <taxon>Pseudomonadota</taxon>
        <taxon>Betaproteobacteria</taxon>
        <taxon>Burkholderiales</taxon>
        <taxon>Burkholderiaceae</taxon>
        <taxon>Burkholderia</taxon>
        <taxon>pseudomallei group</taxon>
    </lineage>
</organism>
<evidence type="ECO:0000256" key="2">
    <source>
        <dbReference type="ARBA" id="ARBA00022723"/>
    </source>
</evidence>
<evidence type="ECO:0000256" key="5">
    <source>
        <dbReference type="ARBA" id="ARBA00023014"/>
    </source>
</evidence>
<protein>
    <submittedName>
        <fullName evidence="7">(2Fe-2S)-binding protein</fullName>
    </submittedName>
</protein>
<proteinExistence type="predicted"/>
<evidence type="ECO:0000256" key="4">
    <source>
        <dbReference type="ARBA" id="ARBA00023004"/>
    </source>
</evidence>
<dbReference type="InterPro" id="IPR044043">
    <property type="entry name" value="VanA_C_cat"/>
</dbReference>
<dbReference type="Pfam" id="PF19112">
    <property type="entry name" value="VanA_C"/>
    <property type="match status" value="1"/>
</dbReference>
<evidence type="ECO:0000256" key="3">
    <source>
        <dbReference type="ARBA" id="ARBA00023002"/>
    </source>
</evidence>
<evidence type="ECO:0000313" key="8">
    <source>
        <dbReference type="Proteomes" id="UP000062788"/>
    </source>
</evidence>
<feature type="domain" description="Rieske" evidence="6">
    <location>
        <begin position="7"/>
        <end position="108"/>
    </location>
</feature>
<dbReference type="Gene3D" id="2.102.10.10">
    <property type="entry name" value="Rieske [2Fe-2S] iron-sulphur domain"/>
    <property type="match status" value="1"/>
</dbReference>
<dbReference type="EMBL" id="LOWA01000014">
    <property type="protein sequence ID" value="KVE29260.1"/>
    <property type="molecule type" value="Genomic_DNA"/>
</dbReference>
<name>A0A103E6Y6_9BURK</name>
<sequence length="337" mass="37680">MFIRNAWYVAALSAEITHALFARTMLGDPVVLFRRSDGEVTALDDRCAHRQVPLSMGRLKGDEIECGYHGLRFDGTGQCVYIPSQATIPTRACVKRYPARERHGFVWLWMGDPALLDEAAIPDHSICASPEFAGQVQYIHIGTDYRLGVDNLLDLSHIAFVHQSTIGSDAIATTPPVFTSNDHEVRVSRTTHGERNSPLLHKLMKLEFIDRTQEMVFWPVGNVRIETIARPPGGAQGPAFRLYTTTIFTPETEKSCHAFLGLHRDFLIDNAELTEMAGKQIYSTIQEDKVVTEAQQNNWREDAPIVHLVVDQPSFVARAMLDRLVAAEQSVDVAQAK</sequence>
<dbReference type="GO" id="GO:0051537">
    <property type="term" value="F:2 iron, 2 sulfur cluster binding"/>
    <property type="evidence" value="ECO:0007669"/>
    <property type="project" value="UniProtKB-KW"/>
</dbReference>
<keyword evidence="8" id="KW-1185">Reference proteome</keyword>
<gene>
    <name evidence="7" type="ORF">WS67_05220</name>
</gene>
<keyword evidence="3" id="KW-0560">Oxidoreductase</keyword>
<dbReference type="AlphaFoldDB" id="A0A103E6Y6"/>
<dbReference type="Proteomes" id="UP000062788">
    <property type="component" value="Unassembled WGS sequence"/>
</dbReference>
<dbReference type="PANTHER" id="PTHR21266">
    <property type="entry name" value="IRON-SULFUR DOMAIN CONTAINING PROTEIN"/>
    <property type="match status" value="1"/>
</dbReference>
<accession>A0A103E6Y6</accession>
<dbReference type="InterPro" id="IPR036922">
    <property type="entry name" value="Rieske_2Fe-2S_sf"/>
</dbReference>
<dbReference type="PROSITE" id="PS51296">
    <property type="entry name" value="RIESKE"/>
    <property type="match status" value="1"/>
</dbReference>